<proteinExistence type="predicted"/>
<dbReference type="EC" id="2.1.1.-" evidence="2"/>
<dbReference type="GO" id="GO:0032259">
    <property type="term" value="P:methylation"/>
    <property type="evidence" value="ECO:0007669"/>
    <property type="project" value="UniProtKB-KW"/>
</dbReference>
<keyword evidence="2" id="KW-0489">Methyltransferase</keyword>
<dbReference type="Gene3D" id="3.40.50.150">
    <property type="entry name" value="Vaccinia Virus protein VP39"/>
    <property type="match status" value="1"/>
</dbReference>
<dbReference type="EMBL" id="JBHMCF010000038">
    <property type="protein sequence ID" value="MFB9474574.1"/>
    <property type="molecule type" value="Genomic_DNA"/>
</dbReference>
<accession>A0ABV5NW79</accession>
<protein>
    <submittedName>
        <fullName evidence="2">Class I SAM-dependent methyltransferase</fullName>
        <ecNumber evidence="2">2.1.1.-</ecNumber>
    </submittedName>
</protein>
<sequence>MPISPATVRSSSLKHYQRSAWSAGDYTSVAGTTTIASELLIEHLDVRPGERVLDAACGSGNATIACARRFADVTGLDFSASMLEDARRRMEAERVSARLIEADVENIPLPDGDFDVVVSAFGAMFAPDQKRTAAELLRVCRPGGRIGLASWTATGSLGGLFEIMSRYIPPTPGTPQPTGWGDPDRLRELFGDGIAGIRTARRDFVFRYRSPEHWLEHFKTNFGPTSMVFSVLPPRQAAALERDLIEMWAPWNRATDGALIAPVEYLEAILVKQP</sequence>
<gene>
    <name evidence="2" type="ORF">ACFFR3_34195</name>
</gene>
<evidence type="ECO:0000259" key="1">
    <source>
        <dbReference type="Pfam" id="PF13649"/>
    </source>
</evidence>
<reference evidence="2 3" key="1">
    <citation type="submission" date="2024-09" db="EMBL/GenBank/DDBJ databases">
        <authorList>
            <person name="Sun Q."/>
            <person name="Mori K."/>
        </authorList>
    </citation>
    <scope>NUCLEOTIDE SEQUENCE [LARGE SCALE GENOMIC DNA]</scope>
    <source>
        <strain evidence="2 3">JCM 3324</strain>
    </source>
</reference>
<feature type="domain" description="Methyltransferase" evidence="1">
    <location>
        <begin position="52"/>
        <end position="144"/>
    </location>
</feature>
<evidence type="ECO:0000313" key="2">
    <source>
        <dbReference type="EMBL" id="MFB9474574.1"/>
    </source>
</evidence>
<dbReference type="Proteomes" id="UP001589568">
    <property type="component" value="Unassembled WGS sequence"/>
</dbReference>
<organism evidence="2 3">
    <name type="scientific">Nonomuraea salmonea</name>
    <dbReference type="NCBI Taxonomy" id="46181"/>
    <lineage>
        <taxon>Bacteria</taxon>
        <taxon>Bacillati</taxon>
        <taxon>Actinomycetota</taxon>
        <taxon>Actinomycetes</taxon>
        <taxon>Streptosporangiales</taxon>
        <taxon>Streptosporangiaceae</taxon>
        <taxon>Nonomuraea</taxon>
    </lineage>
</organism>
<dbReference type="Pfam" id="PF13649">
    <property type="entry name" value="Methyltransf_25"/>
    <property type="match status" value="1"/>
</dbReference>
<dbReference type="PANTHER" id="PTHR43591">
    <property type="entry name" value="METHYLTRANSFERASE"/>
    <property type="match status" value="1"/>
</dbReference>
<dbReference type="SUPFAM" id="SSF53335">
    <property type="entry name" value="S-adenosyl-L-methionine-dependent methyltransferases"/>
    <property type="match status" value="1"/>
</dbReference>
<dbReference type="InterPro" id="IPR041698">
    <property type="entry name" value="Methyltransf_25"/>
</dbReference>
<evidence type="ECO:0000313" key="3">
    <source>
        <dbReference type="Proteomes" id="UP001589568"/>
    </source>
</evidence>
<dbReference type="InterPro" id="IPR029063">
    <property type="entry name" value="SAM-dependent_MTases_sf"/>
</dbReference>
<dbReference type="RefSeq" id="WP_364367853.1">
    <property type="nucleotide sequence ID" value="NZ_JBHMCF010000038.1"/>
</dbReference>
<keyword evidence="2" id="KW-0808">Transferase</keyword>
<comment type="caution">
    <text evidence="2">The sequence shown here is derived from an EMBL/GenBank/DDBJ whole genome shotgun (WGS) entry which is preliminary data.</text>
</comment>
<dbReference type="GO" id="GO:0008168">
    <property type="term" value="F:methyltransferase activity"/>
    <property type="evidence" value="ECO:0007669"/>
    <property type="project" value="UniProtKB-KW"/>
</dbReference>
<name>A0ABV5NW79_9ACTN</name>
<keyword evidence="3" id="KW-1185">Reference proteome</keyword>
<dbReference type="PANTHER" id="PTHR43591:SF24">
    <property type="entry name" value="2-METHOXY-6-POLYPRENYL-1,4-BENZOQUINOL METHYLASE, MITOCHONDRIAL"/>
    <property type="match status" value="1"/>
</dbReference>
<dbReference type="CDD" id="cd02440">
    <property type="entry name" value="AdoMet_MTases"/>
    <property type="match status" value="1"/>
</dbReference>